<name>A0A0J9UPM7_FUSO4</name>
<dbReference type="EMBL" id="DS231699">
    <property type="protein sequence ID" value="KNB00883.1"/>
    <property type="molecule type" value="Genomic_DNA"/>
</dbReference>
<organism evidence="1 2">
    <name type="scientific">Fusarium oxysporum f. sp. lycopersici (strain 4287 / CBS 123668 / FGSC 9935 / NRRL 34936)</name>
    <name type="common">Fusarium vascular wilt of tomato</name>
    <dbReference type="NCBI Taxonomy" id="426428"/>
    <lineage>
        <taxon>Eukaryota</taxon>
        <taxon>Fungi</taxon>
        <taxon>Dikarya</taxon>
        <taxon>Ascomycota</taxon>
        <taxon>Pezizomycotina</taxon>
        <taxon>Sordariomycetes</taxon>
        <taxon>Hypocreomycetidae</taxon>
        <taxon>Hypocreales</taxon>
        <taxon>Nectriaceae</taxon>
        <taxon>Fusarium</taxon>
        <taxon>Fusarium oxysporum species complex</taxon>
    </lineage>
</organism>
<accession>A0A0J9UPM7</accession>
<proteinExistence type="predicted"/>
<evidence type="ECO:0000313" key="1">
    <source>
        <dbReference type="EMBL" id="KNB00883.1"/>
    </source>
</evidence>
<gene>
    <name evidence="1" type="ORF">FOXG_18781</name>
</gene>
<sequence>MPQQIRSMLELMAAVTTGSGLVNEPAAEDKIIFGSGVSARGEMSEPLQCSVFEMLIKSERPKLSHSRRPADPGGDCWH</sequence>
<dbReference type="Proteomes" id="UP000009097">
    <property type="component" value="Unassembled WGS sequence"/>
</dbReference>
<reference evidence="1" key="1">
    <citation type="submission" date="2007-04" db="EMBL/GenBank/DDBJ databases">
        <authorList>
            <consortium name="The Broad Institute Genome Sequencing Platform"/>
            <person name="Birren B."/>
            <person name="Lander E."/>
            <person name="Galagan J."/>
            <person name="Nusbaum C."/>
            <person name="Devon K."/>
            <person name="Ma L.-J."/>
            <person name="Jaffe D."/>
            <person name="Butler J."/>
            <person name="Alvarez P."/>
            <person name="Gnerre S."/>
            <person name="Grabherr M."/>
            <person name="Kleber M."/>
            <person name="Mauceli E."/>
            <person name="Brockman W."/>
            <person name="MacCallum I.A."/>
            <person name="Young S."/>
            <person name="LaButti K."/>
            <person name="DeCaprio D."/>
            <person name="Crawford M."/>
            <person name="Koehrsen M."/>
            <person name="Engels R."/>
            <person name="Montgomery P."/>
            <person name="Pearson M."/>
            <person name="Howarth C."/>
            <person name="Larson L."/>
            <person name="White J."/>
            <person name="O'Leary S."/>
            <person name="Kodira C."/>
            <person name="Zeng Q."/>
            <person name="Yandava C."/>
            <person name="Alvarado L."/>
            <person name="Kistler C."/>
            <person name="Shim W.-B."/>
            <person name="Kang S."/>
            <person name="Woloshuk C."/>
        </authorList>
    </citation>
    <scope>NUCLEOTIDE SEQUENCE</scope>
    <source>
        <strain evidence="1">4287</strain>
    </source>
</reference>
<dbReference type="GeneID" id="28959487"/>
<protein>
    <submittedName>
        <fullName evidence="1">Uncharacterized protein</fullName>
    </submittedName>
</protein>
<dbReference type="VEuPathDB" id="FungiDB:FOXG_18781"/>
<dbReference type="KEGG" id="fox:FOXG_18781"/>
<evidence type="ECO:0000313" key="2">
    <source>
        <dbReference type="Proteomes" id="UP000009097"/>
    </source>
</evidence>
<dbReference type="RefSeq" id="XP_018238928.1">
    <property type="nucleotide sequence ID" value="XM_018398924.1"/>
</dbReference>
<dbReference type="OrthoDB" id="10278545at2759"/>
<dbReference type="AlphaFoldDB" id="A0A0J9UPM7"/>
<reference evidence="1" key="2">
    <citation type="journal article" date="2010" name="Nature">
        <title>Comparative genomics reveals mobile pathogenicity chromosomes in Fusarium.</title>
        <authorList>
            <person name="Ma L.J."/>
            <person name="van der Does H.C."/>
            <person name="Borkovich K.A."/>
            <person name="Coleman J.J."/>
            <person name="Daboussi M.J."/>
            <person name="Di Pietro A."/>
            <person name="Dufresne M."/>
            <person name="Freitag M."/>
            <person name="Grabherr M."/>
            <person name="Henrissat B."/>
            <person name="Houterman P.M."/>
            <person name="Kang S."/>
            <person name="Shim W.B."/>
            <person name="Woloshuk C."/>
            <person name="Xie X."/>
            <person name="Xu J.R."/>
            <person name="Antoniw J."/>
            <person name="Baker S.E."/>
            <person name="Bluhm B.H."/>
            <person name="Breakspear A."/>
            <person name="Brown D.W."/>
            <person name="Butchko R.A."/>
            <person name="Chapman S."/>
            <person name="Coulson R."/>
            <person name="Coutinho P.M."/>
            <person name="Danchin E.G."/>
            <person name="Diener A."/>
            <person name="Gale L.R."/>
            <person name="Gardiner D.M."/>
            <person name="Goff S."/>
            <person name="Hammond-Kosack K.E."/>
            <person name="Hilburn K."/>
            <person name="Hua-Van A."/>
            <person name="Jonkers W."/>
            <person name="Kazan K."/>
            <person name="Kodira C.D."/>
            <person name="Koehrsen M."/>
            <person name="Kumar L."/>
            <person name="Lee Y.H."/>
            <person name="Li L."/>
            <person name="Manners J.M."/>
            <person name="Miranda-Saavedra D."/>
            <person name="Mukherjee M."/>
            <person name="Park G."/>
            <person name="Park J."/>
            <person name="Park S.Y."/>
            <person name="Proctor R.H."/>
            <person name="Regev A."/>
            <person name="Ruiz-Roldan M.C."/>
            <person name="Sain D."/>
            <person name="Sakthikumar S."/>
            <person name="Sykes S."/>
            <person name="Schwartz D.C."/>
            <person name="Turgeon B.G."/>
            <person name="Wapinski I."/>
            <person name="Yoder O."/>
            <person name="Young S."/>
            <person name="Zeng Q."/>
            <person name="Zhou S."/>
            <person name="Galagan J."/>
            <person name="Cuomo C.A."/>
            <person name="Kistler H.C."/>
            <person name="Rep M."/>
        </authorList>
    </citation>
    <scope>NUCLEOTIDE SEQUENCE [LARGE SCALE GENOMIC DNA]</scope>
    <source>
        <strain evidence="1">4287</strain>
    </source>
</reference>